<name>A0A8J5SWB8_ZIZPA</name>
<reference evidence="2" key="2">
    <citation type="submission" date="2021-02" db="EMBL/GenBank/DDBJ databases">
        <authorList>
            <person name="Kimball J.A."/>
            <person name="Haas M.W."/>
            <person name="Macchietto M."/>
            <person name="Kono T."/>
            <person name="Duquette J."/>
            <person name="Shao M."/>
        </authorList>
    </citation>
    <scope>NUCLEOTIDE SEQUENCE</scope>
    <source>
        <tissue evidence="2">Fresh leaf tissue</tissue>
    </source>
</reference>
<dbReference type="PANTHER" id="PTHR31268:SF10">
    <property type="entry name" value="GALACTINOL--SUCROSE GALACTOSYLTRANSFERASE"/>
    <property type="match status" value="1"/>
</dbReference>
<proteinExistence type="predicted"/>
<dbReference type="OrthoDB" id="672470at2759"/>
<dbReference type="InterPro" id="IPR008811">
    <property type="entry name" value="Glycosyl_hydrolases_36"/>
</dbReference>
<sequence>MFHSNHESSEFHGAARALSGAGVYVSDRPGVHNFNILKKKLVLTDRLVLRVKYAGRPTRDPVIDGKGSLSRLQKHHSLEVSFDRKTCDIYSMSPIKKNKRLSLSWYTLRRLEIAWTNGLCKNPRTLLLF</sequence>
<evidence type="ECO:0000313" key="3">
    <source>
        <dbReference type="Proteomes" id="UP000729402"/>
    </source>
</evidence>
<accession>A0A8J5SWB8</accession>
<gene>
    <name evidence="2" type="ORF">GUJ93_ZPchr0014g47241</name>
</gene>
<dbReference type="AlphaFoldDB" id="A0A8J5SWB8"/>
<keyword evidence="3" id="KW-1185">Reference proteome</keyword>
<evidence type="ECO:0000313" key="2">
    <source>
        <dbReference type="EMBL" id="KAG8082391.1"/>
    </source>
</evidence>
<reference evidence="2" key="1">
    <citation type="journal article" date="2021" name="bioRxiv">
        <title>Whole Genome Assembly and Annotation of Northern Wild Rice, Zizania palustris L., Supports a Whole Genome Duplication in the Zizania Genus.</title>
        <authorList>
            <person name="Haas M."/>
            <person name="Kono T."/>
            <person name="Macchietto M."/>
            <person name="Millas R."/>
            <person name="McGilp L."/>
            <person name="Shao M."/>
            <person name="Duquette J."/>
            <person name="Hirsch C.N."/>
            <person name="Kimball J."/>
        </authorList>
    </citation>
    <scope>NUCLEOTIDE SEQUENCE</scope>
    <source>
        <tissue evidence="2">Fresh leaf tissue</tissue>
    </source>
</reference>
<dbReference type="PANTHER" id="PTHR31268">
    <property type="match status" value="1"/>
</dbReference>
<evidence type="ECO:0000256" key="1">
    <source>
        <dbReference type="ARBA" id="ARBA00023277"/>
    </source>
</evidence>
<comment type="caution">
    <text evidence="2">The sequence shown here is derived from an EMBL/GenBank/DDBJ whole genome shotgun (WGS) entry which is preliminary data.</text>
</comment>
<protein>
    <submittedName>
        <fullName evidence="2">Uncharacterized protein</fullName>
    </submittedName>
</protein>
<organism evidence="2 3">
    <name type="scientific">Zizania palustris</name>
    <name type="common">Northern wild rice</name>
    <dbReference type="NCBI Taxonomy" id="103762"/>
    <lineage>
        <taxon>Eukaryota</taxon>
        <taxon>Viridiplantae</taxon>
        <taxon>Streptophyta</taxon>
        <taxon>Embryophyta</taxon>
        <taxon>Tracheophyta</taxon>
        <taxon>Spermatophyta</taxon>
        <taxon>Magnoliopsida</taxon>
        <taxon>Liliopsida</taxon>
        <taxon>Poales</taxon>
        <taxon>Poaceae</taxon>
        <taxon>BOP clade</taxon>
        <taxon>Oryzoideae</taxon>
        <taxon>Oryzeae</taxon>
        <taxon>Zizaniinae</taxon>
        <taxon>Zizania</taxon>
    </lineage>
</organism>
<dbReference type="Pfam" id="PF05691">
    <property type="entry name" value="Raffinose_syn"/>
    <property type="match status" value="1"/>
</dbReference>
<keyword evidence="1" id="KW-0119">Carbohydrate metabolism</keyword>
<dbReference type="Proteomes" id="UP000729402">
    <property type="component" value="Unassembled WGS sequence"/>
</dbReference>
<dbReference type="EMBL" id="JAAALK010000086">
    <property type="protein sequence ID" value="KAG8082391.1"/>
    <property type="molecule type" value="Genomic_DNA"/>
</dbReference>